<evidence type="ECO:0000313" key="3">
    <source>
        <dbReference type="Proteomes" id="UP000033140"/>
    </source>
</evidence>
<dbReference type="RefSeq" id="XP_019027494.1">
    <property type="nucleotide sequence ID" value="XM_019171473.1"/>
</dbReference>
<dbReference type="GO" id="GO:0005739">
    <property type="term" value="C:mitochondrion"/>
    <property type="evidence" value="ECO:0007669"/>
    <property type="project" value="TreeGrafter"/>
</dbReference>
<dbReference type="AlphaFoldDB" id="A0A0E9NQK7"/>
<proteinExistence type="predicted"/>
<keyword evidence="3" id="KW-1185">Reference proteome</keyword>
<dbReference type="SUPFAM" id="SSF51735">
    <property type="entry name" value="NAD(P)-binding Rossmann-fold domains"/>
    <property type="match status" value="1"/>
</dbReference>
<comment type="caution">
    <text evidence="2">The sequence shown here is derived from an EMBL/GenBank/DDBJ whole genome shotgun (WGS) entry which is preliminary data.</text>
</comment>
<dbReference type="FunFam" id="3.40.50.720:FF:000358">
    <property type="entry name" value="NADH-ubiquinone oxidoreductase 39 kDa subunit"/>
    <property type="match status" value="1"/>
</dbReference>
<dbReference type="OrthoDB" id="275457at2759"/>
<dbReference type="PANTHER" id="PTHR12126">
    <property type="entry name" value="NADH-UBIQUINONE OXIDOREDUCTASE 39 KDA SUBUNIT-RELATED"/>
    <property type="match status" value="1"/>
</dbReference>
<dbReference type="InterPro" id="IPR008030">
    <property type="entry name" value="NmrA-like"/>
</dbReference>
<dbReference type="EMBL" id="BACD03000059">
    <property type="protein sequence ID" value="GAO52078.1"/>
    <property type="molecule type" value="Genomic_DNA"/>
</dbReference>
<dbReference type="PANTHER" id="PTHR12126:SF11">
    <property type="entry name" value="NADH DEHYDROGENASE [UBIQUINONE] 1 ALPHA SUBCOMPLEX SUBUNIT 9, MITOCHONDRIAL"/>
    <property type="match status" value="1"/>
</dbReference>
<dbReference type="Pfam" id="PF05368">
    <property type="entry name" value="NmrA"/>
    <property type="match status" value="1"/>
</dbReference>
<accession>A0A0E9NQK7</accession>
<gene>
    <name evidence="2" type="ORF">G7K_6164-t1</name>
</gene>
<reference evidence="2 3" key="2">
    <citation type="journal article" date="2014" name="J. Gen. Appl. Microbiol.">
        <title>The early diverging ascomycetous budding yeast Saitoella complicata has three histone deacetylases belonging to the Clr6, Hos2, and Rpd3 lineages.</title>
        <authorList>
            <person name="Nishida H."/>
            <person name="Matsumoto T."/>
            <person name="Kondo S."/>
            <person name="Hamamoto M."/>
            <person name="Yoshikawa H."/>
        </authorList>
    </citation>
    <scope>NUCLEOTIDE SEQUENCE [LARGE SCALE GENOMIC DNA]</scope>
    <source>
        <strain evidence="2 3">NRRL Y-17804</strain>
    </source>
</reference>
<dbReference type="InterPro" id="IPR036291">
    <property type="entry name" value="NAD(P)-bd_dom_sf"/>
</dbReference>
<dbReference type="CDD" id="cd05271">
    <property type="entry name" value="NDUFA9_like_SDR_a"/>
    <property type="match status" value="1"/>
</dbReference>
<reference evidence="2 3" key="1">
    <citation type="journal article" date="2011" name="J. Gen. Appl. Microbiol.">
        <title>Draft genome sequencing of the enigmatic yeast Saitoella complicata.</title>
        <authorList>
            <person name="Nishida H."/>
            <person name="Hamamoto M."/>
            <person name="Sugiyama J."/>
        </authorList>
    </citation>
    <scope>NUCLEOTIDE SEQUENCE [LARGE SCALE GENOMIC DNA]</scope>
    <source>
        <strain evidence="2 3">NRRL Y-17804</strain>
    </source>
</reference>
<sequence length="374" mass="41921">MLAAPLRLGSRSAVKTPVASAKRNVHDIMISRTGKPIIRQGGGGRSSLSGHTATVFGATGFLGRYIVSKLAKQGTTVVIPWRDEDAKRHLKVSGDLGQVVMHEFDLRNTESIESAVRHSDIVYNLIGRDWETKNFKFHDVHIDGAARIAESCAKYDVDRLVHVSALNADEHSPSEFYRTKAQAENIVRGVFPEATIVRPSTMYGAEDRFLNVLASKTTHFSSNSQKAIVRPTHVADVAEALEYMMHNDWTAAQTFELYGKEELSVAEVAEMVRRVTLKKHRNYNIPSPIMKQICKVLELAWWPIYSPDQVAREFINDTPTQGAKTFADLGITPAEFEHTSLTYLRSYRSNLYFDQPMDASELGKFRKGEVHVVD</sequence>
<evidence type="ECO:0000313" key="2">
    <source>
        <dbReference type="EMBL" id="GAO52078.1"/>
    </source>
</evidence>
<dbReference type="Proteomes" id="UP000033140">
    <property type="component" value="Unassembled WGS sequence"/>
</dbReference>
<dbReference type="OMA" id="PEDQFTN"/>
<reference evidence="2 3" key="3">
    <citation type="journal article" date="2015" name="Genome Announc.">
        <title>Draft Genome Sequence of the Archiascomycetous Yeast Saitoella complicata.</title>
        <authorList>
            <person name="Yamauchi K."/>
            <person name="Kondo S."/>
            <person name="Hamamoto M."/>
            <person name="Takahashi Y."/>
            <person name="Ogura Y."/>
            <person name="Hayashi T."/>
            <person name="Nishida H."/>
        </authorList>
    </citation>
    <scope>NUCLEOTIDE SEQUENCE [LARGE SCALE GENOMIC DNA]</scope>
    <source>
        <strain evidence="2 3">NRRL Y-17804</strain>
    </source>
</reference>
<dbReference type="STRING" id="698492.A0A0E9NQK7"/>
<dbReference type="InterPro" id="IPR051207">
    <property type="entry name" value="ComplexI_NDUFA9_subunit"/>
</dbReference>
<dbReference type="Gene3D" id="3.40.50.720">
    <property type="entry name" value="NAD(P)-binding Rossmann-like Domain"/>
    <property type="match status" value="1"/>
</dbReference>
<protein>
    <recommendedName>
        <fullName evidence="1">NmrA-like domain-containing protein</fullName>
    </recommendedName>
</protein>
<name>A0A0E9NQK7_SAICN</name>
<evidence type="ECO:0000259" key="1">
    <source>
        <dbReference type="Pfam" id="PF05368"/>
    </source>
</evidence>
<organism evidence="2 3">
    <name type="scientific">Saitoella complicata (strain BCRC 22490 / CBS 7301 / JCM 7358 / NBRC 10748 / NRRL Y-17804)</name>
    <dbReference type="NCBI Taxonomy" id="698492"/>
    <lineage>
        <taxon>Eukaryota</taxon>
        <taxon>Fungi</taxon>
        <taxon>Dikarya</taxon>
        <taxon>Ascomycota</taxon>
        <taxon>Taphrinomycotina</taxon>
        <taxon>Taphrinomycotina incertae sedis</taxon>
        <taxon>Saitoella</taxon>
    </lineage>
</organism>
<dbReference type="GO" id="GO:0044877">
    <property type="term" value="F:protein-containing complex binding"/>
    <property type="evidence" value="ECO:0007669"/>
    <property type="project" value="TreeGrafter"/>
</dbReference>
<feature type="domain" description="NmrA-like" evidence="1">
    <location>
        <begin position="52"/>
        <end position="306"/>
    </location>
</feature>